<dbReference type="PANTHER" id="PTHR12821">
    <property type="entry name" value="BYSTIN"/>
    <property type="match status" value="1"/>
</dbReference>
<dbReference type="GO" id="GO:0005730">
    <property type="term" value="C:nucleolus"/>
    <property type="evidence" value="ECO:0007669"/>
    <property type="project" value="TreeGrafter"/>
</dbReference>
<accession>A0A9P9E8M1</accession>
<organism evidence="3 4">
    <name type="scientific">Dendryphion nanum</name>
    <dbReference type="NCBI Taxonomy" id="256645"/>
    <lineage>
        <taxon>Eukaryota</taxon>
        <taxon>Fungi</taxon>
        <taxon>Dikarya</taxon>
        <taxon>Ascomycota</taxon>
        <taxon>Pezizomycotina</taxon>
        <taxon>Dothideomycetes</taxon>
        <taxon>Pleosporomycetidae</taxon>
        <taxon>Pleosporales</taxon>
        <taxon>Torulaceae</taxon>
        <taxon>Dendryphion</taxon>
    </lineage>
</organism>
<sequence length="486" mass="53654">MPKTPKSPGLRDTQRHNPLAEDMNPALKQKATIKKRRSSGANDGENFTNSKQSKAILQLGQELADEDERENKPRRPPVANSAFDFESRLGEDDHADSNAQYDDDEEVWGDEEEEIEEIEIDPNDLATFNKFMPTDDNPIVWPGEEAQSSGQAGGGTDLAALILEKIAAFESKQQDGGDAPEVDDVVDLPEKVVEVYTQVGLILSRYKSGKLPKPFKILPSIPAWETLVAVTRPELWTPNSVYAATRLFISAKPHIAQQFVNTVLLPAVQENILENQKLNVHLYAALKKALFKPSCFFKGIVFPMLTDGCNQREANIVASVVAKVSVPVLHSAAALHRCCEIAAEQMSSDPDSAGPANIFIKTLLEKKYALPFKVLDSCVFHFLRFRGAIVTNDDSMDTQSVAGDLGGTGKLPVLWHQCLLAFAQRYRNDITEDQREALLDLLLTRGHKSISPEIRRELLEGRGRGVLIEQPIGTDGDDTMAMAIDV</sequence>
<evidence type="ECO:0000313" key="4">
    <source>
        <dbReference type="Proteomes" id="UP000700596"/>
    </source>
</evidence>
<dbReference type="Pfam" id="PF05291">
    <property type="entry name" value="Bystin"/>
    <property type="match status" value="1"/>
</dbReference>
<dbReference type="AlphaFoldDB" id="A0A9P9E8M1"/>
<dbReference type="GO" id="GO:0030515">
    <property type="term" value="F:snoRNA binding"/>
    <property type="evidence" value="ECO:0007669"/>
    <property type="project" value="TreeGrafter"/>
</dbReference>
<dbReference type="OrthoDB" id="2192561at2759"/>
<feature type="region of interest" description="Disordered" evidence="2">
    <location>
        <begin position="1"/>
        <end position="107"/>
    </location>
</feature>
<dbReference type="GO" id="GO:0030688">
    <property type="term" value="C:preribosome, small subunit precursor"/>
    <property type="evidence" value="ECO:0007669"/>
    <property type="project" value="TreeGrafter"/>
</dbReference>
<evidence type="ECO:0000313" key="3">
    <source>
        <dbReference type="EMBL" id="KAH7132629.1"/>
    </source>
</evidence>
<keyword evidence="4" id="KW-1185">Reference proteome</keyword>
<evidence type="ECO:0000256" key="2">
    <source>
        <dbReference type="SAM" id="MobiDB-lite"/>
    </source>
</evidence>
<comment type="caution">
    <text evidence="3">The sequence shown here is derived from an EMBL/GenBank/DDBJ whole genome shotgun (WGS) entry which is preliminary data.</text>
</comment>
<protein>
    <submittedName>
        <fullName evidence="3">Bystin-domain-containing protein</fullName>
    </submittedName>
</protein>
<proteinExistence type="inferred from homology"/>
<dbReference type="GO" id="GO:0005737">
    <property type="term" value="C:cytoplasm"/>
    <property type="evidence" value="ECO:0007669"/>
    <property type="project" value="TreeGrafter"/>
</dbReference>
<comment type="similarity">
    <text evidence="1">Belongs to the bystin family.</text>
</comment>
<feature type="compositionally biased region" description="Polar residues" evidence="2">
    <location>
        <begin position="39"/>
        <end position="55"/>
    </location>
</feature>
<dbReference type="EMBL" id="JAGMWT010000003">
    <property type="protein sequence ID" value="KAH7132629.1"/>
    <property type="molecule type" value="Genomic_DNA"/>
</dbReference>
<dbReference type="GO" id="GO:0006364">
    <property type="term" value="P:rRNA processing"/>
    <property type="evidence" value="ECO:0007669"/>
    <property type="project" value="TreeGrafter"/>
</dbReference>
<dbReference type="InterPro" id="IPR007955">
    <property type="entry name" value="Bystin"/>
</dbReference>
<reference evidence="3" key="1">
    <citation type="journal article" date="2021" name="Nat. Commun.">
        <title>Genetic determinants of endophytism in the Arabidopsis root mycobiome.</title>
        <authorList>
            <person name="Mesny F."/>
            <person name="Miyauchi S."/>
            <person name="Thiergart T."/>
            <person name="Pickel B."/>
            <person name="Atanasova L."/>
            <person name="Karlsson M."/>
            <person name="Huettel B."/>
            <person name="Barry K.W."/>
            <person name="Haridas S."/>
            <person name="Chen C."/>
            <person name="Bauer D."/>
            <person name="Andreopoulos W."/>
            <person name="Pangilinan J."/>
            <person name="LaButti K."/>
            <person name="Riley R."/>
            <person name="Lipzen A."/>
            <person name="Clum A."/>
            <person name="Drula E."/>
            <person name="Henrissat B."/>
            <person name="Kohler A."/>
            <person name="Grigoriev I.V."/>
            <person name="Martin F.M."/>
            <person name="Hacquard S."/>
        </authorList>
    </citation>
    <scope>NUCLEOTIDE SEQUENCE</scope>
    <source>
        <strain evidence="3">MPI-CAGE-CH-0243</strain>
    </source>
</reference>
<gene>
    <name evidence="3" type="ORF">B0J11DRAFT_503795</name>
</gene>
<evidence type="ECO:0000256" key="1">
    <source>
        <dbReference type="ARBA" id="ARBA00007114"/>
    </source>
</evidence>
<feature type="compositionally biased region" description="Basic and acidic residues" evidence="2">
    <location>
        <begin position="85"/>
        <end position="96"/>
    </location>
</feature>
<name>A0A9P9E8M1_9PLEO</name>
<dbReference type="Proteomes" id="UP000700596">
    <property type="component" value="Unassembled WGS sequence"/>
</dbReference>
<dbReference type="PANTHER" id="PTHR12821:SF0">
    <property type="entry name" value="BYSTIN"/>
    <property type="match status" value="1"/>
</dbReference>